<evidence type="ECO:0008006" key="3">
    <source>
        <dbReference type="Google" id="ProtNLM"/>
    </source>
</evidence>
<dbReference type="Proteomes" id="UP000192726">
    <property type="component" value="Chromosome"/>
</dbReference>
<dbReference type="KEGG" id="sgv:B1H19_31240"/>
<reference evidence="1 2" key="1">
    <citation type="submission" date="2017-04" db="EMBL/GenBank/DDBJ databases">
        <title>Complete Genome Sequence of Streptomyces gilvosporeus F607, a Capable Producer of Natamycin.</title>
        <authorList>
            <person name="Zong G."/>
            <person name="Zhong C."/>
            <person name="Fu J."/>
            <person name="Qin R."/>
            <person name="Cao G."/>
        </authorList>
    </citation>
    <scope>NUCLEOTIDE SEQUENCE [LARGE SCALE GENOMIC DNA]</scope>
    <source>
        <strain evidence="1 2">F607</strain>
    </source>
</reference>
<keyword evidence="2" id="KW-1185">Reference proteome</keyword>
<dbReference type="SUPFAM" id="SSF52091">
    <property type="entry name" value="SpoIIaa-like"/>
    <property type="match status" value="1"/>
</dbReference>
<dbReference type="RefSeq" id="WP_083108041.1">
    <property type="nucleotide sequence ID" value="NZ_CP020569.1"/>
</dbReference>
<dbReference type="EMBL" id="CP020569">
    <property type="protein sequence ID" value="ARF58061.1"/>
    <property type="molecule type" value="Genomic_DNA"/>
</dbReference>
<evidence type="ECO:0000313" key="2">
    <source>
        <dbReference type="Proteomes" id="UP000192726"/>
    </source>
</evidence>
<dbReference type="AlphaFoldDB" id="A0A1V0TYS8"/>
<dbReference type="STRING" id="553510.B1H19_31240"/>
<dbReference type="OrthoDB" id="3873054at2"/>
<gene>
    <name evidence="1" type="ORF">B1H19_31240</name>
</gene>
<dbReference type="InterPro" id="IPR036513">
    <property type="entry name" value="STAS_dom_sf"/>
</dbReference>
<evidence type="ECO:0000313" key="1">
    <source>
        <dbReference type="EMBL" id="ARF58061.1"/>
    </source>
</evidence>
<name>A0A1V0TYS8_9ACTN</name>
<organism evidence="1 2">
    <name type="scientific">Streptomyces gilvosporeus</name>
    <dbReference type="NCBI Taxonomy" id="553510"/>
    <lineage>
        <taxon>Bacteria</taxon>
        <taxon>Bacillati</taxon>
        <taxon>Actinomycetota</taxon>
        <taxon>Actinomycetes</taxon>
        <taxon>Kitasatosporales</taxon>
        <taxon>Streptomycetaceae</taxon>
        <taxon>Streptomyces</taxon>
    </lineage>
</organism>
<protein>
    <recommendedName>
        <fullName evidence="3">STAS domain-containing protein</fullName>
    </recommendedName>
</protein>
<dbReference type="Gene3D" id="3.30.750.24">
    <property type="entry name" value="STAS domain"/>
    <property type="match status" value="1"/>
</dbReference>
<proteinExistence type="predicted"/>
<sequence length="113" mass="11707">MSLDWQYATHRDVVVVTLTGHLGGEALACFVGAIAWVQARSTGPVLLDVTGLISWSTEGEAAVLDAARLLGTQPLALCGISDLPTRAIAANGPNPLSIYPDLDTALDALIPQG</sequence>
<accession>A0A1V0TYS8</accession>